<dbReference type="SUPFAM" id="SSF75169">
    <property type="entry name" value="DsrEFH-like"/>
    <property type="match status" value="1"/>
</dbReference>
<dbReference type="PANTHER" id="PTHR38780:SF1">
    <property type="entry name" value="PROTEIN TUSC"/>
    <property type="match status" value="1"/>
</dbReference>
<name>A0A081NAX7_9GAMM</name>
<dbReference type="InterPro" id="IPR027396">
    <property type="entry name" value="DsrEFH-like"/>
</dbReference>
<proteinExistence type="inferred from homology"/>
<comment type="caution">
    <text evidence="2">The sequence shown here is derived from an EMBL/GenBank/DDBJ whole genome shotgun (WGS) entry which is preliminary data.</text>
</comment>
<accession>A0A081NAX7</accession>
<evidence type="ECO:0000313" key="3">
    <source>
        <dbReference type="Proteomes" id="UP000028006"/>
    </source>
</evidence>
<sequence>MNHSVCIISTRAPYHGHAAREALDAALVSASYDLNTSVLLMGDGVYQLLNHQSPEQLPRKNLSALLKALPLYGIDSVFVDYESLQERDISEDQLSEGYTLLEEGGLAPFIAQHDKVLNF</sequence>
<dbReference type="InterPro" id="IPR003787">
    <property type="entry name" value="Sulphur_relay_DsrE/F-like"/>
</dbReference>
<comment type="similarity">
    <text evidence="1">Belongs to the DsrF/TusC family.</text>
</comment>
<dbReference type="InterPro" id="IPR017462">
    <property type="entry name" value="Sulphur_relay_TusC/DsrF"/>
</dbReference>
<dbReference type="AlphaFoldDB" id="A0A081NAX7"/>
<dbReference type="eggNOG" id="COG2923">
    <property type="taxonomic scope" value="Bacteria"/>
</dbReference>
<dbReference type="RefSeq" id="WP_034872903.1">
    <property type="nucleotide sequence ID" value="NZ_JOKG01000001.1"/>
</dbReference>
<evidence type="ECO:0000256" key="1">
    <source>
        <dbReference type="ARBA" id="ARBA00005996"/>
    </source>
</evidence>
<dbReference type="Proteomes" id="UP000028006">
    <property type="component" value="Unassembled WGS sequence"/>
</dbReference>
<dbReference type="Gene3D" id="3.40.1260.10">
    <property type="entry name" value="DsrEFH-like"/>
    <property type="match status" value="1"/>
</dbReference>
<reference evidence="2 3" key="1">
    <citation type="submission" date="2014-06" db="EMBL/GenBank/DDBJ databases">
        <title>Whole Genome Sequences of Three Symbiotic Endozoicomonas Bacteria.</title>
        <authorList>
            <person name="Neave M.J."/>
            <person name="Apprill A."/>
            <person name="Voolstra C.R."/>
        </authorList>
    </citation>
    <scope>NUCLEOTIDE SEQUENCE [LARGE SCALE GENOMIC DNA]</scope>
    <source>
        <strain evidence="2 3">LMG 24815</strain>
    </source>
</reference>
<organism evidence="2 3">
    <name type="scientific">Endozoicomonas montiporae</name>
    <dbReference type="NCBI Taxonomy" id="1027273"/>
    <lineage>
        <taxon>Bacteria</taxon>
        <taxon>Pseudomonadati</taxon>
        <taxon>Pseudomonadota</taxon>
        <taxon>Gammaproteobacteria</taxon>
        <taxon>Oceanospirillales</taxon>
        <taxon>Endozoicomonadaceae</taxon>
        <taxon>Endozoicomonas</taxon>
    </lineage>
</organism>
<dbReference type="EMBL" id="JOKG01000001">
    <property type="protein sequence ID" value="KEQ15600.1"/>
    <property type="molecule type" value="Genomic_DNA"/>
</dbReference>
<dbReference type="PANTHER" id="PTHR38780">
    <property type="entry name" value="PROTEIN TUSC"/>
    <property type="match status" value="1"/>
</dbReference>
<dbReference type="NCBIfam" id="TIGR03010">
    <property type="entry name" value="sulf_tusC_dsrF"/>
    <property type="match status" value="1"/>
</dbReference>
<dbReference type="NCBIfam" id="NF001238">
    <property type="entry name" value="PRK00211.1"/>
    <property type="match status" value="1"/>
</dbReference>
<protein>
    <submittedName>
        <fullName evidence="2">Uncharacterized protein</fullName>
    </submittedName>
</protein>
<evidence type="ECO:0000313" key="2">
    <source>
        <dbReference type="EMBL" id="KEQ15600.1"/>
    </source>
</evidence>
<keyword evidence="3" id="KW-1185">Reference proteome</keyword>
<dbReference type="Pfam" id="PF02635">
    <property type="entry name" value="DsrE"/>
    <property type="match status" value="1"/>
</dbReference>
<gene>
    <name evidence="2" type="ORF">GZ77_03045</name>
</gene>